<sequence length="309" mass="34741">MEKLLRAQAGTASRRQLEQCGLDPHDIERLLRRRELVRVLPGVFVDHTGPLTWLQRAWVGTLYYAPAVLAGDSALRGAIAGWRCREHAIWIAIDESRRRDEVPGYRVCRVRGLTDRIQPNASPPRLRLEEAAIDEALRQPTELAAIGLLADVCQSRRTTARRILLTMEARPRVRRRTWLQGVLTDIADGTCSTLEHGYLHRVEQPHGLPRGRRQVAGRARSGGALRDVDYDPLPQVVELDGRLFHDSAGQRDRDLDRDLDAAVDGRSTIRLGWGQVFERPCYTASRVSALLVRAGWTGRGRKCGPSCVF</sequence>
<proteinExistence type="predicted"/>
<name>A0ABN1UNQ8_9ACTN</name>
<dbReference type="EMBL" id="BAAAJE010000026">
    <property type="protein sequence ID" value="GAA1159365.1"/>
    <property type="molecule type" value="Genomic_DNA"/>
</dbReference>
<reference evidence="2 3" key="1">
    <citation type="journal article" date="2019" name="Int. J. Syst. Evol. Microbiol.">
        <title>The Global Catalogue of Microorganisms (GCM) 10K type strain sequencing project: providing services to taxonomists for standard genome sequencing and annotation.</title>
        <authorList>
            <consortium name="The Broad Institute Genomics Platform"/>
            <consortium name="The Broad Institute Genome Sequencing Center for Infectious Disease"/>
            <person name="Wu L."/>
            <person name="Ma J."/>
        </authorList>
    </citation>
    <scope>NUCLEOTIDE SEQUENCE [LARGE SCALE GENOMIC DNA]</scope>
    <source>
        <strain evidence="2 3">JCM 11813</strain>
    </source>
</reference>
<feature type="domain" description="AbiEi antitoxin N-terminal" evidence="1">
    <location>
        <begin position="2"/>
        <end position="44"/>
    </location>
</feature>
<protein>
    <recommendedName>
        <fullName evidence="1">AbiEi antitoxin N-terminal domain-containing protein</fullName>
    </recommendedName>
</protein>
<organism evidence="2 3">
    <name type="scientific">Nocardioides aquiterrae</name>
    <dbReference type="NCBI Taxonomy" id="203799"/>
    <lineage>
        <taxon>Bacteria</taxon>
        <taxon>Bacillati</taxon>
        <taxon>Actinomycetota</taxon>
        <taxon>Actinomycetes</taxon>
        <taxon>Propionibacteriales</taxon>
        <taxon>Nocardioidaceae</taxon>
        <taxon>Nocardioides</taxon>
    </lineage>
</organism>
<evidence type="ECO:0000313" key="3">
    <source>
        <dbReference type="Proteomes" id="UP001499979"/>
    </source>
</evidence>
<comment type="caution">
    <text evidence="2">The sequence shown here is derived from an EMBL/GenBank/DDBJ whole genome shotgun (WGS) entry which is preliminary data.</text>
</comment>
<dbReference type="RefSeq" id="WP_343909852.1">
    <property type="nucleotide sequence ID" value="NZ_BAAAJE010000026.1"/>
</dbReference>
<evidence type="ECO:0000313" key="2">
    <source>
        <dbReference type="EMBL" id="GAA1159365.1"/>
    </source>
</evidence>
<evidence type="ECO:0000259" key="1">
    <source>
        <dbReference type="Pfam" id="PF13338"/>
    </source>
</evidence>
<accession>A0ABN1UNQ8</accession>
<gene>
    <name evidence="2" type="ORF">GCM10009606_41790</name>
</gene>
<dbReference type="Pfam" id="PF13338">
    <property type="entry name" value="AbiEi_4"/>
    <property type="match status" value="1"/>
</dbReference>
<dbReference type="InterPro" id="IPR025159">
    <property type="entry name" value="AbiEi_N"/>
</dbReference>
<dbReference type="Proteomes" id="UP001499979">
    <property type="component" value="Unassembled WGS sequence"/>
</dbReference>
<keyword evidence="3" id="KW-1185">Reference proteome</keyword>